<evidence type="ECO:0000256" key="3">
    <source>
        <dbReference type="ARBA" id="ARBA00022723"/>
    </source>
</evidence>
<dbReference type="SUPFAM" id="SSF48264">
    <property type="entry name" value="Cytochrome P450"/>
    <property type="match status" value="1"/>
</dbReference>
<dbReference type="InterPro" id="IPR002403">
    <property type="entry name" value="Cyt_P450_E_grp-IV"/>
</dbReference>
<accession>A0AAV0MLH9</accession>
<comment type="cofactor">
    <cofactor evidence="6">
        <name>heme</name>
        <dbReference type="ChEBI" id="CHEBI:30413"/>
    </cofactor>
</comment>
<evidence type="ECO:0000256" key="1">
    <source>
        <dbReference type="ARBA" id="ARBA00010617"/>
    </source>
</evidence>
<dbReference type="GO" id="GO:0004497">
    <property type="term" value="F:monooxygenase activity"/>
    <property type="evidence" value="ECO:0007669"/>
    <property type="project" value="InterPro"/>
</dbReference>
<keyword evidence="4 6" id="KW-0408">Iron</keyword>
<protein>
    <recommendedName>
        <fullName evidence="10">Allene oxide synthase</fullName>
    </recommendedName>
</protein>
<dbReference type="FunFam" id="1.10.630.10:FF:000024">
    <property type="entry name" value="Allene oxide synthase, chloroplastic"/>
    <property type="match status" value="1"/>
</dbReference>
<evidence type="ECO:0000256" key="5">
    <source>
        <dbReference type="ARBA" id="ARBA00023239"/>
    </source>
</evidence>
<dbReference type="Pfam" id="PF00067">
    <property type="entry name" value="p450"/>
    <property type="match status" value="1"/>
</dbReference>
<comment type="caution">
    <text evidence="8">The sequence shown here is derived from an EMBL/GenBank/DDBJ whole genome shotgun (WGS) entry which is preliminary data.</text>
</comment>
<dbReference type="GO" id="GO:0020037">
    <property type="term" value="F:heme binding"/>
    <property type="evidence" value="ECO:0007669"/>
    <property type="project" value="InterPro"/>
</dbReference>
<evidence type="ECO:0000256" key="4">
    <source>
        <dbReference type="ARBA" id="ARBA00023004"/>
    </source>
</evidence>
<keyword evidence="5" id="KW-0456">Lyase</keyword>
<evidence type="ECO:0000256" key="2">
    <source>
        <dbReference type="ARBA" id="ARBA00022617"/>
    </source>
</evidence>
<dbReference type="GO" id="GO:0016125">
    <property type="term" value="P:sterol metabolic process"/>
    <property type="evidence" value="ECO:0007669"/>
    <property type="project" value="TreeGrafter"/>
</dbReference>
<feature type="binding site" description="axial binding residue" evidence="6">
    <location>
        <position position="463"/>
    </location>
    <ligand>
        <name>heme</name>
        <dbReference type="ChEBI" id="CHEBI:30413"/>
    </ligand>
    <ligandPart>
        <name>Fe</name>
        <dbReference type="ChEBI" id="CHEBI:18248"/>
    </ligandPart>
</feature>
<name>A0AAV0MLH9_9ROSI</name>
<proteinExistence type="inferred from homology"/>
<keyword evidence="9" id="KW-1185">Reference proteome</keyword>
<gene>
    <name evidence="8" type="ORF">LITE_LOCUS29195</name>
</gene>
<dbReference type="Gene3D" id="1.10.630.10">
    <property type="entry name" value="Cytochrome P450"/>
    <property type="match status" value="1"/>
</dbReference>
<feature type="compositionally biased region" description="Pro residues" evidence="7">
    <location>
        <begin position="24"/>
        <end position="36"/>
    </location>
</feature>
<dbReference type="GO" id="GO:0006631">
    <property type="term" value="P:fatty acid metabolic process"/>
    <property type="evidence" value="ECO:0007669"/>
    <property type="project" value="UniProtKB-ARBA"/>
</dbReference>
<evidence type="ECO:0000313" key="9">
    <source>
        <dbReference type="Proteomes" id="UP001154282"/>
    </source>
</evidence>
<dbReference type="PRINTS" id="PR00465">
    <property type="entry name" value="EP450IV"/>
</dbReference>
<keyword evidence="3 6" id="KW-0479">Metal-binding</keyword>
<feature type="region of interest" description="Disordered" evidence="7">
    <location>
        <begin position="1"/>
        <end position="36"/>
    </location>
</feature>
<organism evidence="8 9">
    <name type="scientific">Linum tenue</name>
    <dbReference type="NCBI Taxonomy" id="586396"/>
    <lineage>
        <taxon>Eukaryota</taxon>
        <taxon>Viridiplantae</taxon>
        <taxon>Streptophyta</taxon>
        <taxon>Embryophyta</taxon>
        <taxon>Tracheophyta</taxon>
        <taxon>Spermatophyta</taxon>
        <taxon>Magnoliopsida</taxon>
        <taxon>eudicotyledons</taxon>
        <taxon>Gunneridae</taxon>
        <taxon>Pentapetalae</taxon>
        <taxon>rosids</taxon>
        <taxon>fabids</taxon>
        <taxon>Malpighiales</taxon>
        <taxon>Linaceae</taxon>
        <taxon>Linum</taxon>
    </lineage>
</organism>
<keyword evidence="2 6" id="KW-0349">Heme</keyword>
<dbReference type="InterPro" id="IPR001128">
    <property type="entry name" value="Cyt_P450"/>
</dbReference>
<evidence type="ECO:0000313" key="8">
    <source>
        <dbReference type="EMBL" id="CAI0446884.1"/>
    </source>
</evidence>
<dbReference type="PANTHER" id="PTHR24286">
    <property type="entry name" value="CYTOCHROME P450 26"/>
    <property type="match status" value="1"/>
</dbReference>
<dbReference type="GO" id="GO:0005506">
    <property type="term" value="F:iron ion binding"/>
    <property type="evidence" value="ECO:0007669"/>
    <property type="project" value="InterPro"/>
</dbReference>
<feature type="compositionally biased region" description="Polar residues" evidence="7">
    <location>
        <begin position="1"/>
        <end position="10"/>
    </location>
</feature>
<dbReference type="GO" id="GO:0016705">
    <property type="term" value="F:oxidoreductase activity, acting on paired donors, with incorporation or reduction of molecular oxygen"/>
    <property type="evidence" value="ECO:0007669"/>
    <property type="project" value="InterPro"/>
</dbReference>
<dbReference type="Proteomes" id="UP001154282">
    <property type="component" value="Unassembled WGS sequence"/>
</dbReference>
<dbReference type="EMBL" id="CAMGYJ010000007">
    <property type="protein sequence ID" value="CAI0446884.1"/>
    <property type="molecule type" value="Genomic_DNA"/>
</dbReference>
<dbReference type="InterPro" id="IPR036396">
    <property type="entry name" value="Cyt_P450_sf"/>
</dbReference>
<dbReference type="CDD" id="cd11071">
    <property type="entry name" value="CYP74"/>
    <property type="match status" value="1"/>
</dbReference>
<dbReference type="PANTHER" id="PTHR24286:SF302">
    <property type="entry name" value="ALLENE OXIDE SYNTHASE 2"/>
    <property type="match status" value="1"/>
</dbReference>
<evidence type="ECO:0008006" key="10">
    <source>
        <dbReference type="Google" id="ProtNLM"/>
    </source>
</evidence>
<evidence type="ECO:0000256" key="7">
    <source>
        <dbReference type="SAM" id="MobiDB-lite"/>
    </source>
</evidence>
<sequence length="511" mass="57098">MCNNTITYNSRHTRKKKGSQNYNMPPPPSSPPELPLKPIPGSYGLPFLGPMRDRLAYFYYQGTDEYFASRIRSHNYATVIRTNMPPGPFVAADSRVVALLDAASFPVLFDNSKVEKMNVLDGTYVPSVDFTGGLRMLAFLDTRDPKHALLKSLVMSFLASKRDGFIPLFRASLSRMFGAIDGRFAATATARVNFNGLSEEMVFGFLFRLFCDDKDPSETEIGTRGPAHVDKWNALQVIPITAPRLLPKSLSFIEDFFLHTFPFPFSLVKSDYSKLYAAFNKHAETFLDRAESSFGIPRAEACHNLVFIAGFNAYGGFKPFFPSLIKWVANAGHKLHRQLAGEIRAVVLGHGGEVTLGALDAMTLTKSVVYEALRIEPPIPFQYGRAREDMVVRSHDAAYEVKKGEMLFGYQPFATRDPTVFDRPEEFVGDRFVGGRGEKKMLRDVYWSNGRETDDPTAENKQCPAKDLVVLMSRVLLVELFLRYDGLTVEIEPLPLGSSVTITSLNKATSV</sequence>
<comment type="similarity">
    <text evidence="1">Belongs to the cytochrome P450 family.</text>
</comment>
<dbReference type="GO" id="GO:0016829">
    <property type="term" value="F:lyase activity"/>
    <property type="evidence" value="ECO:0007669"/>
    <property type="project" value="UniProtKB-KW"/>
</dbReference>
<evidence type="ECO:0000256" key="6">
    <source>
        <dbReference type="PIRSR" id="PIRSR602403-1"/>
    </source>
</evidence>
<dbReference type="AlphaFoldDB" id="A0AAV0MLH9"/>
<reference evidence="8" key="1">
    <citation type="submission" date="2022-08" db="EMBL/GenBank/DDBJ databases">
        <authorList>
            <person name="Gutierrez-Valencia J."/>
        </authorList>
    </citation>
    <scope>NUCLEOTIDE SEQUENCE</scope>
</reference>